<dbReference type="AlphaFoldDB" id="G6AHD0"/>
<name>G6AHD0_9BACT</name>
<keyword evidence="2" id="KW-1185">Reference proteome</keyword>
<dbReference type="HOGENOM" id="CLU_3083193_0_0_10"/>
<evidence type="ECO:0000313" key="2">
    <source>
        <dbReference type="Proteomes" id="UP000004597"/>
    </source>
</evidence>
<dbReference type="STRING" id="857291.HMPREF9138_01507"/>
<sequence>MFNINIQILKCGCKGTVFFPSVQVFLLKKRFFMHKWYTIVQVFLAFYRFISR</sequence>
<protein>
    <submittedName>
        <fullName evidence="1">Uncharacterized protein</fullName>
    </submittedName>
</protein>
<accession>G6AHD0</accession>
<proteinExistence type="predicted"/>
<evidence type="ECO:0000313" key="1">
    <source>
        <dbReference type="EMBL" id="EHG15931.1"/>
    </source>
</evidence>
<dbReference type="EMBL" id="AFXP01000014">
    <property type="protein sequence ID" value="EHG15931.1"/>
    <property type="molecule type" value="Genomic_DNA"/>
</dbReference>
<reference evidence="1 2" key="1">
    <citation type="submission" date="2011-10" db="EMBL/GenBank/DDBJ databases">
        <title>The Genome Sequence of Prevotella histicola F0411.</title>
        <authorList>
            <consortium name="The Broad Institute Genome Sequencing Platform"/>
            <person name="Earl A."/>
            <person name="Ward D."/>
            <person name="Feldgarden M."/>
            <person name="Gevers D."/>
            <person name="Izard J."/>
            <person name="Ganesan A."/>
            <person name="Blanton J.M."/>
            <person name="Baranova O.V."/>
            <person name="Tanner A.C."/>
            <person name="Mathney J.M.J."/>
            <person name="Dewhirst F.E."/>
            <person name="Young S.K."/>
            <person name="Zeng Q."/>
            <person name="Gargeya S."/>
            <person name="Fitzgerald M."/>
            <person name="Haas B."/>
            <person name="Abouelleil A."/>
            <person name="Alvarado L."/>
            <person name="Arachchi H.M."/>
            <person name="Berlin A."/>
            <person name="Brown A."/>
            <person name="Chapman S.B."/>
            <person name="Chen Z."/>
            <person name="Dunbar C."/>
            <person name="Freedman E."/>
            <person name="Gearin G."/>
            <person name="Gellesch M."/>
            <person name="Goldberg J."/>
            <person name="Griggs A."/>
            <person name="Gujja S."/>
            <person name="Heiman D."/>
            <person name="Howarth C."/>
            <person name="Larson L."/>
            <person name="Lui A."/>
            <person name="MacDonald P.J.P."/>
            <person name="Montmayeur A."/>
            <person name="Murphy C."/>
            <person name="Neiman D."/>
            <person name="Pearson M."/>
            <person name="Priest M."/>
            <person name="Roberts A."/>
            <person name="Saif S."/>
            <person name="Shea T."/>
            <person name="Shenoy N."/>
            <person name="Sisk P."/>
            <person name="Stolte C."/>
            <person name="Sykes S."/>
            <person name="Wortman J."/>
            <person name="Nusbaum C."/>
            <person name="Birren B."/>
        </authorList>
    </citation>
    <scope>NUCLEOTIDE SEQUENCE [LARGE SCALE GENOMIC DNA]</scope>
    <source>
        <strain evidence="1 2">F0411</strain>
    </source>
</reference>
<dbReference type="Proteomes" id="UP000004597">
    <property type="component" value="Unassembled WGS sequence"/>
</dbReference>
<comment type="caution">
    <text evidence="1">The sequence shown here is derived from an EMBL/GenBank/DDBJ whole genome shotgun (WGS) entry which is preliminary data.</text>
</comment>
<gene>
    <name evidence="1" type="ORF">HMPREF9138_01507</name>
</gene>
<organism evidence="1 2">
    <name type="scientific">Prevotella histicola F0411</name>
    <dbReference type="NCBI Taxonomy" id="857291"/>
    <lineage>
        <taxon>Bacteria</taxon>
        <taxon>Pseudomonadati</taxon>
        <taxon>Bacteroidota</taxon>
        <taxon>Bacteroidia</taxon>
        <taxon>Bacteroidales</taxon>
        <taxon>Prevotellaceae</taxon>
        <taxon>Prevotella</taxon>
    </lineage>
</organism>